<accession>A0A4R4DLP3</accession>
<dbReference type="Gene3D" id="3.40.50.1110">
    <property type="entry name" value="SGNH hydrolase"/>
    <property type="match status" value="1"/>
</dbReference>
<dbReference type="InterPro" id="IPR051532">
    <property type="entry name" value="Ester_Hydrolysis_Enzymes"/>
</dbReference>
<dbReference type="PANTHER" id="PTHR30383">
    <property type="entry name" value="THIOESTERASE 1/PROTEASE 1/LYSOPHOSPHOLIPASE L1"/>
    <property type="match status" value="1"/>
</dbReference>
<dbReference type="InterPro" id="IPR013830">
    <property type="entry name" value="SGNH_hydro"/>
</dbReference>
<gene>
    <name evidence="2" type="ORF">EXY23_14355</name>
</gene>
<organism evidence="2 3">
    <name type="scientific">Roseicella aquatilis</name>
    <dbReference type="NCBI Taxonomy" id="2527868"/>
    <lineage>
        <taxon>Bacteria</taxon>
        <taxon>Pseudomonadati</taxon>
        <taxon>Pseudomonadota</taxon>
        <taxon>Alphaproteobacteria</taxon>
        <taxon>Acetobacterales</taxon>
        <taxon>Roseomonadaceae</taxon>
        <taxon>Roseicella</taxon>
    </lineage>
</organism>
<dbReference type="Gene3D" id="2.60.120.200">
    <property type="match status" value="1"/>
</dbReference>
<feature type="domain" description="SGNH hydrolase-type esterase" evidence="1">
    <location>
        <begin position="332"/>
        <end position="514"/>
    </location>
</feature>
<dbReference type="InterPro" id="IPR036514">
    <property type="entry name" value="SGNH_hydro_sf"/>
</dbReference>
<evidence type="ECO:0000259" key="1">
    <source>
        <dbReference type="Pfam" id="PF13472"/>
    </source>
</evidence>
<protein>
    <recommendedName>
        <fullName evidence="1">SGNH hydrolase-type esterase domain-containing protein</fullName>
    </recommendedName>
</protein>
<dbReference type="Pfam" id="PF13472">
    <property type="entry name" value="Lipase_GDSL_2"/>
    <property type="match status" value="1"/>
</dbReference>
<evidence type="ECO:0000313" key="2">
    <source>
        <dbReference type="EMBL" id="TCZ60947.1"/>
    </source>
</evidence>
<reference evidence="2 3" key="1">
    <citation type="submission" date="2019-03" db="EMBL/GenBank/DDBJ databases">
        <title>Paracraurococcus aquatilis NE82 genome sequence.</title>
        <authorList>
            <person name="Zhao Y."/>
            <person name="Du Z."/>
        </authorList>
    </citation>
    <scope>NUCLEOTIDE SEQUENCE [LARGE SCALE GENOMIC DNA]</scope>
    <source>
        <strain evidence="2 3">NE82</strain>
    </source>
</reference>
<dbReference type="SUPFAM" id="SSF52266">
    <property type="entry name" value="SGNH hydrolase"/>
    <property type="match status" value="1"/>
</dbReference>
<dbReference type="OrthoDB" id="9145816at2"/>
<dbReference type="GO" id="GO:0004622">
    <property type="term" value="F:phosphatidylcholine lysophospholipase activity"/>
    <property type="evidence" value="ECO:0007669"/>
    <property type="project" value="TreeGrafter"/>
</dbReference>
<dbReference type="AlphaFoldDB" id="A0A4R4DLP3"/>
<evidence type="ECO:0000313" key="3">
    <source>
        <dbReference type="Proteomes" id="UP000295023"/>
    </source>
</evidence>
<keyword evidence="3" id="KW-1185">Reference proteome</keyword>
<sequence>MLGLSLRGAWAAPAALAPGVLDGRTDVAAAYGTRRLLSAHGLGPAFDLIRGSDGATATVGFNAAGDPTLVGSGTLADWLGSGGAKVSRWYDQTGAGNHATQATVNNQPGLRLGSRIGMAPSIIFNGQFISDLTPGGGTNFKWLVIPDTLTGLSSTSLTLLAVTRSLAFNRQGGIVQLHQAARASNTPPVNLVRASSDQAVGLVGYGPSGVNWSQFGPSNRQMLMNPQAVAYACAAAAGAGTYVQHWDGANAPATGGPWSSVALAGGLIGAWQQNPTLLPAMGASSGFEGEIGAVVVLNQAIAPAAATALRGALTDDFGATPAFTPGIGSLLFMGDSITEGTGSTFGQTVPRRVEQLGLAVSPRLYAGGRFAGTLATNVRALWATYTALAVPGARNVLLFSAGTNDIAGGATAATVFGADDAAGTTPDTIRRVVASGRAQGWTMLVGTLVGRGYMSAAAQAERASLNALIRDGAATHGYAVVDYAAIPQLAANPVFGNPHYLADLVHPNDAGYALMAPVAQAAVNAAFAA</sequence>
<comment type="caution">
    <text evidence="2">The sequence shown here is derived from an EMBL/GenBank/DDBJ whole genome shotgun (WGS) entry which is preliminary data.</text>
</comment>
<dbReference type="Proteomes" id="UP000295023">
    <property type="component" value="Unassembled WGS sequence"/>
</dbReference>
<proteinExistence type="predicted"/>
<dbReference type="PANTHER" id="PTHR30383:SF5">
    <property type="entry name" value="SGNH HYDROLASE-TYPE ESTERASE DOMAIN-CONTAINING PROTEIN"/>
    <property type="match status" value="1"/>
</dbReference>
<dbReference type="EMBL" id="SKBM01000012">
    <property type="protein sequence ID" value="TCZ60947.1"/>
    <property type="molecule type" value="Genomic_DNA"/>
</dbReference>
<dbReference type="RefSeq" id="WP_132290409.1">
    <property type="nucleotide sequence ID" value="NZ_SKBM01000012.1"/>
</dbReference>
<name>A0A4R4DLP3_9PROT</name>